<dbReference type="PANTHER" id="PTHR34631:SF3">
    <property type="entry name" value="ISSOD12 TRANSPOSASE TNPA_ISSOD12"/>
    <property type="match status" value="1"/>
</dbReference>
<feature type="domain" description="Transposase DDE" evidence="1">
    <location>
        <begin position="31"/>
        <end position="148"/>
    </location>
</feature>
<evidence type="ECO:0000313" key="2">
    <source>
        <dbReference type="EMBL" id="MDE1347847.1"/>
    </source>
</evidence>
<protein>
    <submittedName>
        <fullName evidence="2">Transposase</fullName>
    </submittedName>
</protein>
<dbReference type="InterPro" id="IPR025668">
    <property type="entry name" value="Tnp_DDE_dom"/>
</dbReference>
<evidence type="ECO:0000313" key="3">
    <source>
        <dbReference type="Proteomes" id="UP001140978"/>
    </source>
</evidence>
<proteinExistence type="predicted"/>
<dbReference type="PANTHER" id="PTHR34631">
    <property type="match status" value="1"/>
</dbReference>
<organism evidence="2 3">
    <name type="scientific">Vibrio aestuarianus</name>
    <dbReference type="NCBI Taxonomy" id="28171"/>
    <lineage>
        <taxon>Bacteria</taxon>
        <taxon>Pseudomonadati</taxon>
        <taxon>Pseudomonadota</taxon>
        <taxon>Gammaproteobacteria</taxon>
        <taxon>Vibrionales</taxon>
        <taxon>Vibrionaceae</taxon>
        <taxon>Vibrio</taxon>
    </lineage>
</organism>
<evidence type="ECO:0000259" key="1">
    <source>
        <dbReference type="Pfam" id="PF13737"/>
    </source>
</evidence>
<dbReference type="Pfam" id="PF13737">
    <property type="entry name" value="DDE_Tnp_1_5"/>
    <property type="match status" value="1"/>
</dbReference>
<name>A0A9X4FGQ7_9VIBR</name>
<dbReference type="AlphaFoldDB" id="A0A9X4FGQ7"/>
<dbReference type="InterPro" id="IPR053172">
    <property type="entry name" value="Tn903_transposase"/>
</dbReference>
<dbReference type="EMBL" id="JAKNAX010000056">
    <property type="protein sequence ID" value="MDE1347847.1"/>
    <property type="molecule type" value="Genomic_DNA"/>
</dbReference>
<reference evidence="2" key="1">
    <citation type="submission" date="2022-02" db="EMBL/GenBank/DDBJ databases">
        <title>Emergence and expansion in Europe of a Vibrio aestuarianus clonal complex pathogenic for oysters.</title>
        <authorList>
            <person name="Mesnil A."/>
            <person name="Travers M.-A."/>
        </authorList>
    </citation>
    <scope>NUCLEOTIDE SEQUENCE</scope>
    <source>
        <strain evidence="2">19_064_15T1</strain>
    </source>
</reference>
<accession>A0A9X4FGQ7</accession>
<sequence>MPYKYNDAKRHHFKKHTNALNNYGEYNQALKQRGRFDIWISEDIINNWQYDERVYDGTGSPVKYPDSTIEACHYIRLVYKLPLRQAQGLIESLLTKLGMTRLQCPDYTLLSKRLKQLNFTAPRFRKHERPDDKIAAIAIDSTGLKRFGMDEWHQEKHKVNAKRSWRKAHFAVDEAHFIQGAVLTDKMYDTNAVYQTLENHFPNAEIVIPPKDNMFADEAHHPKRMSNLIGCFALGIIGWQSVRQYGKRNISETAMQRYKKIIGNTLHSRDFENQSKEMLLGCSILNRFTHIGMPKSYRVA</sequence>
<comment type="caution">
    <text evidence="2">The sequence shown here is derived from an EMBL/GenBank/DDBJ whole genome shotgun (WGS) entry which is preliminary data.</text>
</comment>
<dbReference type="Proteomes" id="UP001140978">
    <property type="component" value="Unassembled WGS sequence"/>
</dbReference>
<dbReference type="RefSeq" id="WP_274676254.1">
    <property type="nucleotide sequence ID" value="NZ_JAKNAX010000056.1"/>
</dbReference>
<gene>
    <name evidence="2" type="ORF">L9X51_15580</name>
</gene>